<feature type="region of interest" description="Disordered" evidence="9">
    <location>
        <begin position="225"/>
        <end position="244"/>
    </location>
</feature>
<evidence type="ECO:0000256" key="1">
    <source>
        <dbReference type="ARBA" id="ARBA00004123"/>
    </source>
</evidence>
<keyword evidence="5" id="KW-0450">Lipoyl</keyword>
<dbReference type="GO" id="GO:0000077">
    <property type="term" value="P:DNA damage checkpoint signaling"/>
    <property type="evidence" value="ECO:0007669"/>
    <property type="project" value="InterPro"/>
</dbReference>
<evidence type="ECO:0000259" key="10">
    <source>
        <dbReference type="PROSITE" id="PS50968"/>
    </source>
</evidence>
<dbReference type="Gene3D" id="3.70.10.10">
    <property type="match status" value="2"/>
</dbReference>
<dbReference type="Proteomes" id="UP000521872">
    <property type="component" value="Unassembled WGS sequence"/>
</dbReference>
<dbReference type="InterPro" id="IPR000089">
    <property type="entry name" value="Biotin_lipoyl"/>
</dbReference>
<dbReference type="CDD" id="cd06849">
    <property type="entry name" value="lipoyl_domain"/>
    <property type="match status" value="1"/>
</dbReference>
<evidence type="ECO:0000256" key="4">
    <source>
        <dbReference type="ARBA" id="ARBA00022763"/>
    </source>
</evidence>
<evidence type="ECO:0000256" key="9">
    <source>
        <dbReference type="SAM" id="MobiDB-lite"/>
    </source>
</evidence>
<feature type="domain" description="Peripheral subunit-binding (PSBD)" evidence="11">
    <location>
        <begin position="168"/>
        <end position="206"/>
    </location>
</feature>
<name>A0A8H4QQY7_9AGAR</name>
<dbReference type="PANTHER" id="PTHR10870:SF0">
    <property type="entry name" value="CELL CYCLE CHECKPOINT PROTEIN RAD1"/>
    <property type="match status" value="1"/>
</dbReference>
<evidence type="ECO:0000256" key="2">
    <source>
        <dbReference type="ARBA" id="ARBA00007317"/>
    </source>
</evidence>
<evidence type="ECO:0000256" key="5">
    <source>
        <dbReference type="ARBA" id="ARBA00022823"/>
    </source>
</evidence>
<evidence type="ECO:0000256" key="6">
    <source>
        <dbReference type="ARBA" id="ARBA00022946"/>
    </source>
</evidence>
<dbReference type="PANTHER" id="PTHR10870">
    <property type="entry name" value="CELL CYCLE CHECKPOINT PROTEIN RAD1"/>
    <property type="match status" value="1"/>
</dbReference>
<sequence length="805" mass="87579">MASIHNISRICRSSGVASHSRRMLHGSAKRMAISNFQMPAMSPTMTEGGIASWKKKEGESFVQGDVLLEIETDKATIDVEAQDDGIMGKILAPDGTKGVPVGKVIALLAEEGDDISNLEAPKEEEAAPAPSSKQEEAASSTESRINSEPQPPQTPSNHSHVAPAHSRPLFPSVHRLLLEHNISKTDDIKGTGVRGMLTKGDVLTFLGKASNPLGSFKFGPSPIEEANKANATPKTPAAPPPLDGPGIRRLIVSSMLQASLKARNPVPTEFKNADFDDIIADYLPSTPKTASTTPVPASPPTKKAEAGSVCILMTLLALCGPIQISLVSAAYPDRCRVLMIRLLEGPLAFKLRRTPSSRTACRVKNVLRASVADIRYFAALIRGVQFANRATVIIYETGLSIIVEEARTLLGTTRTAFIVSDVFDDYEYNPRPPVPSPSLRTPKSPVPGHRKRVKPAERREQERIQGALSSETESESEDENARRKDRDYQQEEGEDAPEAEPNPEYPAFEIPLNTLAECLNIFGTAGPVPSNSASRSSGSGGGRGRGKEENGGRRYQRLNEANPENNNNEGGEEGAEGENGRGIDAYFGGKSGKASTTSMRLSYMGDGFPLTLIIAADSSGPTTTCEVTTYDPEPHLELELDTSNIVLKIILNPSWLREALSELDPSCDKLTFIGNPKTVNVDMEEGYEHLNERQRQKRAQRAQAGKPMFRIRATGEFGSTEMDYPNDRDVLESFECDTTVSFTYRFSHIARTLKALSSSLKASLRIDEDGLLSMQFLMPSPKSKNGEPRQNGYIEFRCIALDDDL</sequence>
<dbReference type="EMBL" id="JAACJL010000044">
    <property type="protein sequence ID" value="KAF4614782.1"/>
    <property type="molecule type" value="Genomic_DNA"/>
</dbReference>
<dbReference type="InterPro" id="IPR036625">
    <property type="entry name" value="E3-bd_dom_sf"/>
</dbReference>
<dbReference type="InterPro" id="IPR003021">
    <property type="entry name" value="Rad1_Rec1_Rad17"/>
</dbReference>
<dbReference type="PROSITE" id="PS00189">
    <property type="entry name" value="LIPOYL"/>
    <property type="match status" value="1"/>
</dbReference>
<feature type="compositionally biased region" description="Low complexity" evidence="9">
    <location>
        <begin position="127"/>
        <end position="140"/>
    </location>
</feature>
<organism evidence="12 13">
    <name type="scientific">Agrocybe pediades</name>
    <dbReference type="NCBI Taxonomy" id="84607"/>
    <lineage>
        <taxon>Eukaryota</taxon>
        <taxon>Fungi</taxon>
        <taxon>Dikarya</taxon>
        <taxon>Basidiomycota</taxon>
        <taxon>Agaricomycotina</taxon>
        <taxon>Agaricomycetes</taxon>
        <taxon>Agaricomycetidae</taxon>
        <taxon>Agaricales</taxon>
        <taxon>Agaricineae</taxon>
        <taxon>Strophariaceae</taxon>
        <taxon>Agrocybe</taxon>
    </lineage>
</organism>
<feature type="region of interest" description="Disordered" evidence="9">
    <location>
        <begin position="115"/>
        <end position="166"/>
    </location>
</feature>
<dbReference type="SUPFAM" id="SSF51230">
    <property type="entry name" value="Single hybrid motif"/>
    <property type="match status" value="1"/>
</dbReference>
<dbReference type="InterPro" id="IPR046938">
    <property type="entry name" value="DNA_clamp_sf"/>
</dbReference>
<comment type="subcellular location">
    <subcellularLocation>
        <location evidence="1">Nucleus</location>
    </subcellularLocation>
</comment>
<comment type="caution">
    <text evidence="12">The sequence shown here is derived from an EMBL/GenBank/DDBJ whole genome shotgun (WGS) entry which is preliminary data.</text>
</comment>
<evidence type="ECO:0000256" key="7">
    <source>
        <dbReference type="ARBA" id="ARBA00023204"/>
    </source>
</evidence>
<keyword evidence="6" id="KW-0809">Transit peptide</keyword>
<dbReference type="AlphaFoldDB" id="A0A8H4QQY7"/>
<feature type="region of interest" description="Disordered" evidence="9">
    <location>
        <begin position="525"/>
        <end position="584"/>
    </location>
</feature>
<dbReference type="InterPro" id="IPR011053">
    <property type="entry name" value="Single_hybrid_motif"/>
</dbReference>
<dbReference type="GO" id="GO:0030896">
    <property type="term" value="C:checkpoint clamp complex"/>
    <property type="evidence" value="ECO:0007669"/>
    <property type="project" value="TreeGrafter"/>
</dbReference>
<dbReference type="InterPro" id="IPR003016">
    <property type="entry name" value="2-oxoA_DH_lipoyl-BS"/>
</dbReference>
<accession>A0A8H4QQY7</accession>
<dbReference type="Gene3D" id="2.40.50.100">
    <property type="match status" value="1"/>
</dbReference>
<dbReference type="PRINTS" id="PR01245">
    <property type="entry name" value="RAD1REC1"/>
</dbReference>
<comment type="similarity">
    <text evidence="2">Belongs to the 2-oxoacid dehydrogenase family.</text>
</comment>
<dbReference type="Pfam" id="PF02144">
    <property type="entry name" value="Rad1"/>
    <property type="match status" value="1"/>
</dbReference>
<evidence type="ECO:0000256" key="3">
    <source>
        <dbReference type="ARBA" id="ARBA00010991"/>
    </source>
</evidence>
<dbReference type="InterPro" id="IPR004167">
    <property type="entry name" value="PSBD"/>
</dbReference>
<feature type="domain" description="Lipoyl-binding" evidence="10">
    <location>
        <begin position="33"/>
        <end position="109"/>
    </location>
</feature>
<dbReference type="SUPFAM" id="SSF47005">
    <property type="entry name" value="Peripheral subunit-binding domain of 2-oxo acid dehydrogenase complex"/>
    <property type="match status" value="1"/>
</dbReference>
<feature type="compositionally biased region" description="Basic and acidic residues" evidence="9">
    <location>
        <begin position="454"/>
        <end position="463"/>
    </location>
</feature>
<keyword evidence="7" id="KW-0234">DNA repair</keyword>
<evidence type="ECO:0000313" key="13">
    <source>
        <dbReference type="Proteomes" id="UP000521872"/>
    </source>
</evidence>
<dbReference type="FunFam" id="2.40.50.100:FF:000010">
    <property type="entry name" value="Acetyltransferase component of pyruvate dehydrogenase complex"/>
    <property type="match status" value="1"/>
</dbReference>
<dbReference type="SUPFAM" id="SSF55979">
    <property type="entry name" value="DNA clamp"/>
    <property type="match status" value="1"/>
</dbReference>
<keyword evidence="4" id="KW-0227">DNA damage</keyword>
<protein>
    <submittedName>
        <fullName evidence="12">Uncharacterized protein</fullName>
    </submittedName>
</protein>
<reference evidence="12 13" key="1">
    <citation type="submission" date="2019-12" db="EMBL/GenBank/DDBJ databases">
        <authorList>
            <person name="Floudas D."/>
            <person name="Bentzer J."/>
            <person name="Ahren D."/>
            <person name="Johansson T."/>
            <person name="Persson P."/>
            <person name="Tunlid A."/>
        </authorList>
    </citation>
    <scope>NUCLEOTIDE SEQUENCE [LARGE SCALE GENOMIC DNA]</scope>
    <source>
        <strain evidence="12 13">CBS 102.39</strain>
    </source>
</reference>
<gene>
    <name evidence="12" type="ORF">D9613_003273</name>
</gene>
<dbReference type="GO" id="GO:0006281">
    <property type="term" value="P:DNA repair"/>
    <property type="evidence" value="ECO:0007669"/>
    <property type="project" value="UniProtKB-KW"/>
</dbReference>
<evidence type="ECO:0000313" key="12">
    <source>
        <dbReference type="EMBL" id="KAF4614782.1"/>
    </source>
</evidence>
<feature type="compositionally biased region" description="Low complexity" evidence="9">
    <location>
        <begin position="559"/>
        <end position="569"/>
    </location>
</feature>
<evidence type="ECO:0000256" key="8">
    <source>
        <dbReference type="ARBA" id="ARBA00023242"/>
    </source>
</evidence>
<keyword evidence="13" id="KW-1185">Reference proteome</keyword>
<feature type="region of interest" description="Disordered" evidence="9">
    <location>
        <begin position="429"/>
        <end position="506"/>
    </location>
</feature>
<keyword evidence="8" id="KW-0539">Nucleus</keyword>
<feature type="compositionally biased region" description="Basic and acidic residues" evidence="9">
    <location>
        <begin position="479"/>
        <end position="489"/>
    </location>
</feature>
<evidence type="ECO:0000259" key="11">
    <source>
        <dbReference type="PROSITE" id="PS51826"/>
    </source>
</evidence>
<proteinExistence type="inferred from homology"/>
<dbReference type="Pfam" id="PF00364">
    <property type="entry name" value="Biotin_lipoyl"/>
    <property type="match status" value="1"/>
</dbReference>
<comment type="similarity">
    <text evidence="3">Belongs to the rad1 family.</text>
</comment>
<dbReference type="GO" id="GO:0045333">
    <property type="term" value="P:cellular respiration"/>
    <property type="evidence" value="ECO:0007669"/>
    <property type="project" value="UniProtKB-ARBA"/>
</dbReference>
<dbReference type="GO" id="GO:0016746">
    <property type="term" value="F:acyltransferase activity"/>
    <property type="evidence" value="ECO:0007669"/>
    <property type="project" value="InterPro"/>
</dbReference>
<dbReference type="Gene3D" id="4.10.320.10">
    <property type="entry name" value="E3-binding domain"/>
    <property type="match status" value="1"/>
</dbReference>
<dbReference type="PROSITE" id="PS50968">
    <property type="entry name" value="BIOTINYL_LIPOYL"/>
    <property type="match status" value="1"/>
</dbReference>
<dbReference type="PROSITE" id="PS51826">
    <property type="entry name" value="PSBD"/>
    <property type="match status" value="1"/>
</dbReference>